<accession>A0A2Z3DUP9</accession>
<sequence length="67" mass="7524">MGNITHESLMTDNKLKRAGLDCLDNSFRPSDVLVAQMENNRDFIETMLENADANSKHSKAQKGQNDD</sequence>
<protein>
    <submittedName>
        <fullName evidence="1">Uncharacterized protein</fullName>
    </submittedName>
</protein>
<dbReference type="GeneID" id="55809407"/>
<dbReference type="KEGG" id="vg:55809407"/>
<dbReference type="EMBL" id="MG748547">
    <property type="protein sequence ID" value="AVZ44894.1"/>
    <property type="molecule type" value="Genomic_DNA"/>
</dbReference>
<dbReference type="RefSeq" id="YP_009880159.1">
    <property type="nucleotide sequence ID" value="NC_049433.1"/>
</dbReference>
<proteinExistence type="predicted"/>
<keyword evidence="2" id="KW-1185">Reference proteome</keyword>
<reference evidence="2" key="1">
    <citation type="submission" date="2018-01" db="EMBL/GenBank/DDBJ databases">
        <authorList>
            <person name="van Mierlo J.T."/>
            <person name="Hagens S."/>
            <person name="Witte S."/>
            <person name="Klamert S."/>
            <person name="van de Straat L."/>
        </authorList>
    </citation>
    <scope>NUCLEOTIDE SEQUENCE [LARGE SCALE GENOMIC DNA]</scope>
</reference>
<evidence type="ECO:0000313" key="1">
    <source>
        <dbReference type="EMBL" id="AVZ44894.1"/>
    </source>
</evidence>
<organism evidence="1 2">
    <name type="scientific">Escherichia phage EP75</name>
    <dbReference type="NCBI Taxonomy" id="2070200"/>
    <lineage>
        <taxon>Viruses</taxon>
        <taxon>Duplodnaviria</taxon>
        <taxon>Heunggongvirae</taxon>
        <taxon>Uroviricota</taxon>
        <taxon>Caudoviricetes</taxon>
        <taxon>Pantevenvirales</taxon>
        <taxon>Ackermannviridae</taxon>
        <taxon>Cvivirinae</taxon>
        <taxon>Kuttervirus</taxon>
        <taxon>Kuttervirus EP75</taxon>
    </lineage>
</organism>
<evidence type="ECO:0000313" key="2">
    <source>
        <dbReference type="Proteomes" id="UP000258215"/>
    </source>
</evidence>
<name>A0A2Z3DUP9_9CAUD</name>
<dbReference type="Proteomes" id="UP000258215">
    <property type="component" value="Segment"/>
</dbReference>